<evidence type="ECO:0000256" key="2">
    <source>
        <dbReference type="ARBA" id="ARBA00010735"/>
    </source>
</evidence>
<accession>A0A1U7M1S3</accession>
<keyword evidence="4" id="KW-1003">Cell membrane</keyword>
<evidence type="ECO:0000313" key="9">
    <source>
        <dbReference type="EMBL" id="OLR65599.1"/>
    </source>
</evidence>
<dbReference type="EMBL" id="MJIH01000001">
    <property type="protein sequence ID" value="OLR65599.1"/>
    <property type="molecule type" value="Genomic_DNA"/>
</dbReference>
<feature type="transmembrane region" description="Helical" evidence="8">
    <location>
        <begin position="158"/>
        <end position="175"/>
    </location>
</feature>
<evidence type="ECO:0000313" key="10">
    <source>
        <dbReference type="Proteomes" id="UP000187166"/>
    </source>
</evidence>
<evidence type="ECO:0008006" key="11">
    <source>
        <dbReference type="Google" id="ProtNLM"/>
    </source>
</evidence>
<keyword evidence="7 8" id="KW-0472">Membrane</keyword>
<sequence length="230" mass="25950">MIKNLKKTFPYTIPIFISFLFIGISFGIFTSSKGYAPWVAPLTSVVIFSGSIQFVVVEAMYAGMNLLSFVLIVAMMNIRHFFYALTCLIKFRGMSEGKRIYSNYALCDEAYSMIMGVPVPDDMKEEDFYFSIIILLQAYWFLATTLGGVLGNFVKTEILGIDFILTALFLVIYLSQWNQTTDHFPAIIGVVASVFSLIIFGENFILPAMIIILIFLYIDFKKRVGGNKNA</sequence>
<evidence type="ECO:0000256" key="5">
    <source>
        <dbReference type="ARBA" id="ARBA00022692"/>
    </source>
</evidence>
<name>A0A1U7M1S3_9FIRM</name>
<evidence type="ECO:0000256" key="1">
    <source>
        <dbReference type="ARBA" id="ARBA00004651"/>
    </source>
</evidence>
<dbReference type="InterPro" id="IPR011606">
    <property type="entry name" value="Brnchd-chn_aa_trnsp_permease"/>
</dbReference>
<feature type="transmembrane region" description="Helical" evidence="8">
    <location>
        <begin position="35"/>
        <end position="57"/>
    </location>
</feature>
<feature type="transmembrane region" description="Helical" evidence="8">
    <location>
        <begin position="9"/>
        <end position="29"/>
    </location>
</feature>
<dbReference type="GO" id="GO:0005886">
    <property type="term" value="C:plasma membrane"/>
    <property type="evidence" value="ECO:0007669"/>
    <property type="project" value="UniProtKB-SubCell"/>
</dbReference>
<protein>
    <recommendedName>
        <fullName evidence="11">Inner membrane protein YgaZ</fullName>
    </recommendedName>
</protein>
<comment type="similarity">
    <text evidence="2">Belongs to the AzlC family.</text>
</comment>
<dbReference type="GO" id="GO:1903785">
    <property type="term" value="P:L-valine transmembrane transport"/>
    <property type="evidence" value="ECO:0007669"/>
    <property type="project" value="TreeGrafter"/>
</dbReference>
<proteinExistence type="inferred from homology"/>
<keyword evidence="5 8" id="KW-0812">Transmembrane</keyword>
<feature type="transmembrane region" description="Helical" evidence="8">
    <location>
        <begin position="187"/>
        <end position="218"/>
    </location>
</feature>
<keyword evidence="6 8" id="KW-1133">Transmembrane helix</keyword>
<feature type="transmembrane region" description="Helical" evidence="8">
    <location>
        <begin position="69"/>
        <end position="91"/>
    </location>
</feature>
<evidence type="ECO:0000256" key="3">
    <source>
        <dbReference type="ARBA" id="ARBA00022448"/>
    </source>
</evidence>
<dbReference type="STRING" id="1465756.BIV18_08790"/>
<evidence type="ECO:0000256" key="8">
    <source>
        <dbReference type="SAM" id="Phobius"/>
    </source>
</evidence>
<organism evidence="9 10">
    <name type="scientific">Peptoniphilus porci</name>
    <dbReference type="NCBI Taxonomy" id="2652280"/>
    <lineage>
        <taxon>Bacteria</taxon>
        <taxon>Bacillati</taxon>
        <taxon>Bacillota</taxon>
        <taxon>Tissierellia</taxon>
        <taxon>Tissierellales</taxon>
        <taxon>Peptoniphilaceae</taxon>
        <taxon>Peptoniphilus</taxon>
    </lineage>
</organism>
<dbReference type="AlphaFoldDB" id="A0A1U7M1S3"/>
<keyword evidence="10" id="KW-1185">Reference proteome</keyword>
<keyword evidence="3" id="KW-0813">Transport</keyword>
<evidence type="ECO:0000256" key="7">
    <source>
        <dbReference type="ARBA" id="ARBA00023136"/>
    </source>
</evidence>
<feature type="transmembrane region" description="Helical" evidence="8">
    <location>
        <begin position="128"/>
        <end position="151"/>
    </location>
</feature>
<evidence type="ECO:0000256" key="6">
    <source>
        <dbReference type="ARBA" id="ARBA00022989"/>
    </source>
</evidence>
<comment type="subcellular location">
    <subcellularLocation>
        <location evidence="1">Cell membrane</location>
        <topology evidence="1">Multi-pass membrane protein</topology>
    </subcellularLocation>
</comment>
<comment type="caution">
    <text evidence="9">The sequence shown here is derived from an EMBL/GenBank/DDBJ whole genome shotgun (WGS) entry which is preliminary data.</text>
</comment>
<dbReference type="PANTHER" id="PTHR34979">
    <property type="entry name" value="INNER MEMBRANE PROTEIN YGAZ"/>
    <property type="match status" value="1"/>
</dbReference>
<evidence type="ECO:0000256" key="4">
    <source>
        <dbReference type="ARBA" id="ARBA00022475"/>
    </source>
</evidence>
<dbReference type="Pfam" id="PF03591">
    <property type="entry name" value="AzlC"/>
    <property type="match status" value="1"/>
</dbReference>
<reference evidence="9 10" key="1">
    <citation type="journal article" date="2016" name="Appl. Environ. Microbiol.">
        <title>Function and Phylogeny of Bacterial Butyryl Coenzyme A:Acetate Transferases and Their Diversity in the Proximal Colon of Swine.</title>
        <authorList>
            <person name="Trachsel J."/>
            <person name="Bayles D.O."/>
            <person name="Looft T."/>
            <person name="Levine U.Y."/>
            <person name="Allen H.K."/>
        </authorList>
    </citation>
    <scope>NUCLEOTIDE SEQUENCE [LARGE SCALE GENOMIC DNA]</scope>
    <source>
        <strain evidence="9 10">35-6-1</strain>
    </source>
</reference>
<dbReference type="PANTHER" id="PTHR34979:SF1">
    <property type="entry name" value="INNER MEMBRANE PROTEIN YGAZ"/>
    <property type="match status" value="1"/>
</dbReference>
<gene>
    <name evidence="9" type="ORF">BIV18_08790</name>
</gene>
<dbReference type="Proteomes" id="UP000187166">
    <property type="component" value="Unassembled WGS sequence"/>
</dbReference>